<dbReference type="Proteomes" id="UP000270094">
    <property type="component" value="Unassembled WGS sequence"/>
</dbReference>
<accession>A0A3P7JLR2</accession>
<feature type="region of interest" description="Disordered" evidence="1">
    <location>
        <begin position="1"/>
        <end position="27"/>
    </location>
</feature>
<dbReference type="OrthoDB" id="6123at2759"/>
<protein>
    <submittedName>
        <fullName evidence="2">Uncharacterized protein</fullName>
    </submittedName>
</protein>
<keyword evidence="3" id="KW-1185">Reference proteome</keyword>
<feature type="compositionally biased region" description="Basic residues" evidence="1">
    <location>
        <begin position="1"/>
        <end position="12"/>
    </location>
</feature>
<sequence>MPPKRARKKSKALKVERSENDECDEKHQSGLNHTILLNPTLKIKEIVELGSSATLRKWSANFSENLDWFHAQKGALKDILRNAGVPEKSVPKTPRRGAVAFARLRETAESYTNYSLIFEDRTEKENEEIDGQVEYVTTELAAVEFDLIIAEELKTMAIYNAQLCFVFSWLLDTPKLPPPRKNLELKYVFDLC</sequence>
<gene>
    <name evidence="2" type="ORF">SVUK_LOCUS15827</name>
</gene>
<evidence type="ECO:0000313" key="3">
    <source>
        <dbReference type="Proteomes" id="UP000270094"/>
    </source>
</evidence>
<proteinExistence type="predicted"/>
<organism evidence="2 3">
    <name type="scientific">Strongylus vulgaris</name>
    <name type="common">Blood worm</name>
    <dbReference type="NCBI Taxonomy" id="40348"/>
    <lineage>
        <taxon>Eukaryota</taxon>
        <taxon>Metazoa</taxon>
        <taxon>Ecdysozoa</taxon>
        <taxon>Nematoda</taxon>
        <taxon>Chromadorea</taxon>
        <taxon>Rhabditida</taxon>
        <taxon>Rhabditina</taxon>
        <taxon>Rhabditomorpha</taxon>
        <taxon>Strongyloidea</taxon>
        <taxon>Strongylidae</taxon>
        <taxon>Strongylus</taxon>
    </lineage>
</organism>
<evidence type="ECO:0000256" key="1">
    <source>
        <dbReference type="SAM" id="MobiDB-lite"/>
    </source>
</evidence>
<reference evidence="2 3" key="1">
    <citation type="submission" date="2018-11" db="EMBL/GenBank/DDBJ databases">
        <authorList>
            <consortium name="Pathogen Informatics"/>
        </authorList>
    </citation>
    <scope>NUCLEOTIDE SEQUENCE [LARGE SCALE GENOMIC DNA]</scope>
</reference>
<feature type="compositionally biased region" description="Basic and acidic residues" evidence="1">
    <location>
        <begin position="13"/>
        <end position="27"/>
    </location>
</feature>
<evidence type="ECO:0000313" key="2">
    <source>
        <dbReference type="EMBL" id="VDM80829.1"/>
    </source>
</evidence>
<name>A0A3P7JLR2_STRVU</name>
<dbReference type="EMBL" id="UYYB01110226">
    <property type="protein sequence ID" value="VDM80829.1"/>
    <property type="molecule type" value="Genomic_DNA"/>
</dbReference>
<dbReference type="AlphaFoldDB" id="A0A3P7JLR2"/>